<dbReference type="Gene3D" id="3.30.70.2220">
    <property type="entry name" value="CRISPR-Cas system, Cmr2 subunit, D1 domain, cysteine cluster"/>
    <property type="match status" value="1"/>
</dbReference>
<evidence type="ECO:0000259" key="4">
    <source>
        <dbReference type="Pfam" id="PF22335"/>
    </source>
</evidence>
<keyword evidence="6" id="KW-1185">Reference proteome</keyword>
<organism evidence="5 6">
    <name type="scientific">Cylindrospermopsis raciborskii C07</name>
    <dbReference type="NCBI Taxonomy" id="2014886"/>
    <lineage>
        <taxon>Bacteria</taxon>
        <taxon>Bacillati</taxon>
        <taxon>Cyanobacteriota</taxon>
        <taxon>Cyanophyceae</taxon>
        <taxon>Nostocales</taxon>
        <taxon>Aphanizomenonaceae</taxon>
        <taxon>Cylindrospermopsis</taxon>
    </lineage>
</organism>
<dbReference type="InterPro" id="IPR038242">
    <property type="entry name" value="Cmr2_N"/>
</dbReference>
<gene>
    <name evidence="5" type="ORF">CEP15_09290</name>
</gene>
<dbReference type="Proteomes" id="UP000236284">
    <property type="component" value="Unassembled WGS sequence"/>
</dbReference>
<keyword evidence="1" id="KW-0547">Nucleotide-binding</keyword>
<evidence type="ECO:0000313" key="5">
    <source>
        <dbReference type="EMBL" id="PNJ97579.1"/>
    </source>
</evidence>
<feature type="domain" description="CRISPR-associated protein Cmr2 N-terminal" evidence="3">
    <location>
        <begin position="10"/>
        <end position="60"/>
    </location>
</feature>
<evidence type="ECO:0000256" key="2">
    <source>
        <dbReference type="ARBA" id="ARBA00023118"/>
    </source>
</evidence>
<dbReference type="InterPro" id="IPR054767">
    <property type="entry name" value="Cas10-Cmr2_palm2"/>
</dbReference>
<dbReference type="InterPro" id="IPR043128">
    <property type="entry name" value="Rev_trsase/Diguanyl_cyclase"/>
</dbReference>
<evidence type="ECO:0000259" key="3">
    <source>
        <dbReference type="Pfam" id="PF12469"/>
    </source>
</evidence>
<dbReference type="RefSeq" id="WP_102938767.1">
    <property type="nucleotide sequence ID" value="NZ_NJHS01000053.1"/>
</dbReference>
<keyword evidence="2" id="KW-0051">Antiviral defense</keyword>
<dbReference type="Gene3D" id="3.30.70.270">
    <property type="match status" value="1"/>
</dbReference>
<dbReference type="Pfam" id="PF12469">
    <property type="entry name" value="Cmr2_N"/>
    <property type="match status" value="1"/>
</dbReference>
<evidence type="ECO:0000313" key="6">
    <source>
        <dbReference type="Proteomes" id="UP000236284"/>
    </source>
</evidence>
<dbReference type="Pfam" id="PF22335">
    <property type="entry name" value="Cas10-Cmr2_palm2"/>
    <property type="match status" value="1"/>
</dbReference>
<proteinExistence type="predicted"/>
<sequence length="551" mass="64382">MDDEEKYIYTAVTFAPVQGFIEKSRKLRDLYGASRILSYLSGQIIYTAKQEISTIEVISPGSPDIKRGIPNRILFKGDFPEDKARESILETWKKVLNCCKEWLTSNLRHLEPYYWDDEWNHWANHTWEIFWAQADSPISVMKELENKKLCRDWTAINWVGESSSLSGTDAIAFPGLGGTRRNPKHTNYKEENKQIKTFYTDLAKITEESTSLEIQGKFIDPREKLSIPELTKRLVTYPSIAEKLGMSVVERFTEIKRQSNFNGKTEYLWTGWFMGDGDNVGEHLKNIAENEGDVGLSRFSRAMLKWGEDFYEDFNRYPNPKIQGRVIYAGGDDFLGVIYGRQTEKKTSDSKQTDKKIGLEVYEWLMTLNDRWNEHKQKITLSVGFVWAAGGVPQRDVLQHCRETQKIAKSSGKDRVTIRVVFNSGQYVQWTCPWNYLYVLKRYRDRDGKTYPKWECRGRKDNCKPNWNHIYSDLAELKARHSIDLHKSRQDRSKYLLGMSLFDIYFEDKEHLQRESATILYGEKNKCVKDIDMVIWINDLINVGWQICTNI</sequence>
<feature type="domain" description="Cas10/Cmr2 second palm" evidence="4">
    <location>
        <begin position="272"/>
        <end position="416"/>
    </location>
</feature>
<comment type="caution">
    <text evidence="5">The sequence shown here is derived from an EMBL/GenBank/DDBJ whole genome shotgun (WGS) entry which is preliminary data.</text>
</comment>
<accession>A0ABX4WLH6</accession>
<name>A0ABX4WLH6_9CYAN</name>
<protein>
    <submittedName>
        <fullName evidence="5">CRISPR-associated protein Cmr2</fullName>
    </submittedName>
</protein>
<dbReference type="EMBL" id="NJHS01000053">
    <property type="protein sequence ID" value="PNJ97579.1"/>
    <property type="molecule type" value="Genomic_DNA"/>
</dbReference>
<evidence type="ECO:0000256" key="1">
    <source>
        <dbReference type="ARBA" id="ARBA00022741"/>
    </source>
</evidence>
<dbReference type="InterPro" id="IPR024615">
    <property type="entry name" value="CRISPR-assoc_Cmr2_N"/>
</dbReference>
<reference evidence="5 6" key="1">
    <citation type="submission" date="2017-06" db="EMBL/GenBank/DDBJ databases">
        <title>Genome variation in co-occurring toxic Cylindrospermopsis raciborskii strains determines phenotypic plasticity.</title>
        <authorList>
            <person name="Willis A."/>
            <person name="Woodhouse J."/>
            <person name="Ongley S."/>
            <person name="Jex A."/>
            <person name="Burford M."/>
            <person name="Neilan B."/>
        </authorList>
    </citation>
    <scope>NUCLEOTIDE SEQUENCE [LARGE SCALE GENOMIC DNA]</scope>
    <source>
        <strain evidence="5 6">C07</strain>
    </source>
</reference>